<dbReference type="Proteomes" id="UP000886743">
    <property type="component" value="Unassembled WGS sequence"/>
</dbReference>
<comment type="function">
    <text evidence="4">Catalyzes two steps in the biosynthesis of coenzyme A. In the first step cysteine is conjugated to 4'-phosphopantothenate to form 4-phosphopantothenoylcysteine, in the latter compound is decarboxylated to form 4'-phosphopantotheine.</text>
</comment>
<reference evidence="7" key="1">
    <citation type="submission" date="2020-10" db="EMBL/GenBank/DDBJ databases">
        <authorList>
            <person name="Gilroy R."/>
        </authorList>
    </citation>
    <scope>NUCLEOTIDE SEQUENCE</scope>
    <source>
        <strain evidence="7">4920</strain>
    </source>
</reference>
<reference evidence="7" key="2">
    <citation type="journal article" date="2021" name="PeerJ">
        <title>Extensive microbial diversity within the chicken gut microbiome revealed by metagenomics and culture.</title>
        <authorList>
            <person name="Gilroy R."/>
            <person name="Ravi A."/>
            <person name="Getino M."/>
            <person name="Pursley I."/>
            <person name="Horton D.L."/>
            <person name="Alikhan N.F."/>
            <person name="Baker D."/>
            <person name="Gharbi K."/>
            <person name="Hall N."/>
            <person name="Watson M."/>
            <person name="Adriaenssens E.M."/>
            <person name="Foster-Nyarko E."/>
            <person name="Jarju S."/>
            <person name="Secka A."/>
            <person name="Antonio M."/>
            <person name="Oren A."/>
            <person name="Chaudhuri R.R."/>
            <person name="La Ragione R."/>
            <person name="Hildebrand F."/>
            <person name="Pallen M.J."/>
        </authorList>
    </citation>
    <scope>NUCLEOTIDE SEQUENCE</scope>
    <source>
        <strain evidence="7">4920</strain>
    </source>
</reference>
<dbReference type="InterPro" id="IPR035929">
    <property type="entry name" value="CoaB-like_sf"/>
</dbReference>
<dbReference type="GO" id="GO:0015937">
    <property type="term" value="P:coenzyme A biosynthetic process"/>
    <property type="evidence" value="ECO:0007669"/>
    <property type="project" value="UniProtKB-UniRule"/>
</dbReference>
<dbReference type="AlphaFoldDB" id="A0A9D1SYS3"/>
<dbReference type="Gene3D" id="3.40.50.1950">
    <property type="entry name" value="Flavin prenyltransferase-like"/>
    <property type="match status" value="1"/>
</dbReference>
<keyword evidence="3" id="KW-0479">Metal-binding</keyword>
<keyword evidence="1 3" id="KW-0210">Decarboxylase</keyword>
<comment type="catalytic activity">
    <reaction evidence="3 4">
        <text>N-[(R)-4-phosphopantothenoyl]-L-cysteine + H(+) = (R)-4'-phosphopantetheine + CO2</text>
        <dbReference type="Rhea" id="RHEA:16793"/>
        <dbReference type="ChEBI" id="CHEBI:15378"/>
        <dbReference type="ChEBI" id="CHEBI:16526"/>
        <dbReference type="ChEBI" id="CHEBI:59458"/>
        <dbReference type="ChEBI" id="CHEBI:61723"/>
        <dbReference type="EC" id="4.1.1.36"/>
    </reaction>
</comment>
<dbReference type="SUPFAM" id="SSF52507">
    <property type="entry name" value="Homo-oligomeric flavin-containing Cys decarboxylases, HFCD"/>
    <property type="match status" value="1"/>
</dbReference>
<comment type="cofactor">
    <cofactor evidence="3">
        <name>FMN</name>
        <dbReference type="ChEBI" id="CHEBI:58210"/>
    </cofactor>
    <text evidence="3">Binds 1 FMN per subunit.</text>
</comment>
<feature type="binding site" evidence="3">
    <location>
        <position position="288"/>
    </location>
    <ligand>
        <name>CTP</name>
        <dbReference type="ChEBI" id="CHEBI:37563"/>
    </ligand>
</feature>
<name>A0A9D1SYS3_9FIRM</name>
<keyword evidence="3 4" id="KW-0436">Ligase</keyword>
<comment type="caution">
    <text evidence="3">Lacks conserved residue(s) required for the propagation of feature annotation.</text>
</comment>
<dbReference type="HAMAP" id="MF_02225">
    <property type="entry name" value="CoaBC"/>
    <property type="match status" value="1"/>
</dbReference>
<evidence type="ECO:0000256" key="2">
    <source>
        <dbReference type="ARBA" id="ARBA00023239"/>
    </source>
</evidence>
<dbReference type="NCBIfam" id="TIGR00521">
    <property type="entry name" value="coaBC_dfp"/>
    <property type="match status" value="1"/>
</dbReference>
<dbReference type="Pfam" id="PF02441">
    <property type="entry name" value="Flavoprotein"/>
    <property type="match status" value="1"/>
</dbReference>
<dbReference type="GO" id="GO:0010181">
    <property type="term" value="F:FMN binding"/>
    <property type="evidence" value="ECO:0007669"/>
    <property type="project" value="UniProtKB-UniRule"/>
</dbReference>
<evidence type="ECO:0000259" key="5">
    <source>
        <dbReference type="Pfam" id="PF02441"/>
    </source>
</evidence>
<comment type="function">
    <text evidence="3">Catalyzes two sequential steps in the biosynthesis of coenzyme A. In the first step cysteine is conjugated to 4'-phosphopantothenate to form 4-phosphopantothenoylcysteine. In the second step the latter compound is decarboxylated to form 4'-phosphopantotheine.</text>
</comment>
<dbReference type="GO" id="GO:0004632">
    <property type="term" value="F:phosphopantothenate--cysteine ligase activity"/>
    <property type="evidence" value="ECO:0007669"/>
    <property type="project" value="UniProtKB-UniRule"/>
</dbReference>
<dbReference type="InterPro" id="IPR003382">
    <property type="entry name" value="Flavoprotein"/>
</dbReference>
<feature type="region of interest" description="Phosphopantothenoylcysteine decarboxylase" evidence="3">
    <location>
        <begin position="1"/>
        <end position="189"/>
    </location>
</feature>
<dbReference type="EC" id="6.3.2.5" evidence="3"/>
<dbReference type="InterPro" id="IPR007085">
    <property type="entry name" value="DNA/pantothenate-metab_flavo_C"/>
</dbReference>
<dbReference type="GO" id="GO:0015941">
    <property type="term" value="P:pantothenate catabolic process"/>
    <property type="evidence" value="ECO:0007669"/>
    <property type="project" value="InterPro"/>
</dbReference>
<dbReference type="EC" id="4.1.1.36" evidence="3"/>
<evidence type="ECO:0000256" key="3">
    <source>
        <dbReference type="HAMAP-Rule" id="MF_02225"/>
    </source>
</evidence>
<keyword evidence="3 4" id="KW-0288">FMN</keyword>
<comment type="pathway">
    <text evidence="3 4">Cofactor biosynthesis; coenzyme A biosynthesis; CoA from (R)-pantothenate: step 2/5.</text>
</comment>
<comment type="similarity">
    <text evidence="3 4">In the C-terminal section; belongs to the PPC synthetase family.</text>
</comment>
<dbReference type="Pfam" id="PF04127">
    <property type="entry name" value="DFP"/>
    <property type="match status" value="1"/>
</dbReference>
<evidence type="ECO:0000313" key="8">
    <source>
        <dbReference type="Proteomes" id="UP000886743"/>
    </source>
</evidence>
<dbReference type="Gene3D" id="3.40.50.10300">
    <property type="entry name" value="CoaB-like"/>
    <property type="match status" value="1"/>
</dbReference>
<dbReference type="EMBL" id="DVOF01000006">
    <property type="protein sequence ID" value="HIV01988.1"/>
    <property type="molecule type" value="Genomic_DNA"/>
</dbReference>
<feature type="domain" description="Flavoprotein" evidence="5">
    <location>
        <begin position="7"/>
        <end position="178"/>
    </location>
</feature>
<dbReference type="GO" id="GO:0004633">
    <property type="term" value="F:phosphopantothenoylcysteine decarboxylase activity"/>
    <property type="evidence" value="ECO:0007669"/>
    <property type="project" value="UniProtKB-UniRule"/>
</dbReference>
<comment type="similarity">
    <text evidence="3 4">In the N-terminal section; belongs to the HFCD (homo-oligomeric flavin containing Cys decarboxylase) superfamily.</text>
</comment>
<comment type="cofactor">
    <cofactor evidence="3">
        <name>Mg(2+)</name>
        <dbReference type="ChEBI" id="CHEBI:18420"/>
    </cofactor>
</comment>
<keyword evidence="2 3" id="KW-0456">Lyase</keyword>
<accession>A0A9D1SYS3</accession>
<evidence type="ECO:0000256" key="4">
    <source>
        <dbReference type="RuleBase" id="RU364078"/>
    </source>
</evidence>
<keyword evidence="3" id="KW-0511">Multifunctional enzyme</keyword>
<sequence>MLKGKCVVVGVCGGIAAYKAAAVVSGLVKLGAEVHVIMTQAAQEFVGKLTFQTLSQNLVTDEMFAEPKKWDVEHVELAQKADLFLVAPATANTIAKMANGIADNMLTCVYLATQAPVLIAPAMNKNMYEHPATVENLQKLAARGCKFVEPGEGFLACGVTGKGRLSEPEEIIEAVVDEIAYEKDLRGLKVLVSAGATQEPLDPVRYLTNHSSGKMGYAVARAAKRRGADVVLVSGKTALDPVRGVKMLQVGSAQEMHDAILSQSANCDIVVKAAAVADYTPVQTADQKIKKEDGALTLTLRRTPDILAELGREKPAGQVLVGFCMETQDLLLHAKEKLKRKNCDLIVANNLFTEGAGFGVDTNTVTILSADGAAAEPGNMPKEELAHVILDMAKEKYDEKNGL</sequence>
<dbReference type="GO" id="GO:0071513">
    <property type="term" value="C:phosphopantothenoylcysteine decarboxylase complex"/>
    <property type="evidence" value="ECO:0007669"/>
    <property type="project" value="TreeGrafter"/>
</dbReference>
<evidence type="ECO:0000313" key="7">
    <source>
        <dbReference type="EMBL" id="HIV01988.1"/>
    </source>
</evidence>
<feature type="binding site" evidence="3">
    <location>
        <position position="278"/>
    </location>
    <ligand>
        <name>CTP</name>
        <dbReference type="ChEBI" id="CHEBI:37563"/>
    </ligand>
</feature>
<comment type="catalytic activity">
    <reaction evidence="3 4">
        <text>(R)-4'-phosphopantothenate + L-cysteine + CTP = N-[(R)-4-phosphopantothenoyl]-L-cysteine + CMP + diphosphate + H(+)</text>
        <dbReference type="Rhea" id="RHEA:19397"/>
        <dbReference type="ChEBI" id="CHEBI:10986"/>
        <dbReference type="ChEBI" id="CHEBI:15378"/>
        <dbReference type="ChEBI" id="CHEBI:33019"/>
        <dbReference type="ChEBI" id="CHEBI:35235"/>
        <dbReference type="ChEBI" id="CHEBI:37563"/>
        <dbReference type="ChEBI" id="CHEBI:59458"/>
        <dbReference type="ChEBI" id="CHEBI:60377"/>
        <dbReference type="EC" id="6.3.2.5"/>
    </reaction>
</comment>
<protein>
    <recommendedName>
        <fullName evidence="3">Coenzyme A biosynthesis bifunctional protein CoaBC</fullName>
    </recommendedName>
    <alternativeName>
        <fullName evidence="3">DNA/pantothenate metabolism flavoprotein</fullName>
    </alternativeName>
    <alternativeName>
        <fullName evidence="3">Phosphopantothenoylcysteine synthetase/decarboxylase</fullName>
        <shortName evidence="3">PPCS-PPCDC</shortName>
    </alternativeName>
    <domain>
        <recommendedName>
            <fullName evidence="3">Phosphopantothenoylcysteine decarboxylase</fullName>
            <shortName evidence="3">PPC decarboxylase</shortName>
            <shortName evidence="3">PPC-DC</shortName>
            <ecNumber evidence="3">4.1.1.36</ecNumber>
        </recommendedName>
        <alternativeName>
            <fullName evidence="3">CoaC</fullName>
        </alternativeName>
    </domain>
    <domain>
        <recommendedName>
            <fullName evidence="3">Phosphopantothenate--cysteine ligase</fullName>
            <ecNumber evidence="3">6.3.2.5</ecNumber>
        </recommendedName>
        <alternativeName>
            <fullName evidence="3">CoaB</fullName>
        </alternativeName>
        <alternativeName>
            <fullName evidence="3">Phosphopantothenoylcysteine synthetase</fullName>
            <shortName evidence="3">PPC synthetase</shortName>
            <shortName evidence="3">PPC-S</shortName>
        </alternativeName>
    </domain>
</protein>
<feature type="active site" description="Proton donor" evidence="3">
    <location>
        <position position="157"/>
    </location>
</feature>
<gene>
    <name evidence="3 7" type="primary">coaBC</name>
    <name evidence="7" type="ORF">IAC74_00330</name>
</gene>
<dbReference type="InterPro" id="IPR036551">
    <property type="entry name" value="Flavin_trans-like"/>
</dbReference>
<comment type="pathway">
    <text evidence="3 4">Cofactor biosynthesis; coenzyme A biosynthesis; CoA from (R)-pantothenate: step 3/5.</text>
</comment>
<organism evidence="7 8">
    <name type="scientific">Candidatus Aphodoplasma excrementigallinarum</name>
    <dbReference type="NCBI Taxonomy" id="2840673"/>
    <lineage>
        <taxon>Bacteria</taxon>
        <taxon>Bacillati</taxon>
        <taxon>Bacillota</taxon>
        <taxon>Clostridia</taxon>
        <taxon>Eubacteriales</taxon>
        <taxon>Candidatus Aphodoplasma</taxon>
    </lineage>
</organism>
<dbReference type="InterPro" id="IPR005252">
    <property type="entry name" value="CoaBC"/>
</dbReference>
<feature type="binding site" evidence="3">
    <location>
        <position position="341"/>
    </location>
    <ligand>
        <name>CTP</name>
        <dbReference type="ChEBI" id="CHEBI:37563"/>
    </ligand>
</feature>
<feature type="binding site" evidence="3">
    <location>
        <position position="323"/>
    </location>
    <ligand>
        <name>CTP</name>
        <dbReference type="ChEBI" id="CHEBI:37563"/>
    </ligand>
</feature>
<evidence type="ECO:0000259" key="6">
    <source>
        <dbReference type="Pfam" id="PF04127"/>
    </source>
</evidence>
<comment type="caution">
    <text evidence="7">The sequence shown here is derived from an EMBL/GenBank/DDBJ whole genome shotgun (WGS) entry which is preliminary data.</text>
</comment>
<dbReference type="PANTHER" id="PTHR14359">
    <property type="entry name" value="HOMO-OLIGOMERIC FLAVIN CONTAINING CYS DECARBOXYLASE FAMILY"/>
    <property type="match status" value="1"/>
</dbReference>
<proteinExistence type="inferred from homology"/>
<keyword evidence="3 4" id="KW-0285">Flavoprotein</keyword>
<dbReference type="GO" id="GO:0046872">
    <property type="term" value="F:metal ion binding"/>
    <property type="evidence" value="ECO:0007669"/>
    <property type="project" value="UniProtKB-KW"/>
</dbReference>
<evidence type="ECO:0000256" key="1">
    <source>
        <dbReference type="ARBA" id="ARBA00022793"/>
    </source>
</evidence>
<feature type="domain" description="DNA/pantothenate metabolism flavoprotein C-terminal" evidence="6">
    <location>
        <begin position="185"/>
        <end position="394"/>
    </location>
</feature>
<feature type="binding site" evidence="3">
    <location>
        <begin position="304"/>
        <end position="307"/>
    </location>
    <ligand>
        <name>CTP</name>
        <dbReference type="ChEBI" id="CHEBI:37563"/>
    </ligand>
</feature>
<keyword evidence="3" id="KW-0460">Magnesium</keyword>
<dbReference type="SUPFAM" id="SSF102645">
    <property type="entry name" value="CoaB-like"/>
    <property type="match status" value="1"/>
</dbReference>
<feature type="region of interest" description="Phosphopantothenate--cysteine ligase" evidence="3">
    <location>
        <begin position="190"/>
        <end position="403"/>
    </location>
</feature>
<dbReference type="PANTHER" id="PTHR14359:SF6">
    <property type="entry name" value="PHOSPHOPANTOTHENOYLCYSTEINE DECARBOXYLASE"/>
    <property type="match status" value="1"/>
</dbReference>
<feature type="binding site" evidence="3">
    <location>
        <position position="337"/>
    </location>
    <ligand>
        <name>CTP</name>
        <dbReference type="ChEBI" id="CHEBI:37563"/>
    </ligand>
</feature>